<accession>A0AAV5B0B4</accession>
<protein>
    <submittedName>
        <fullName evidence="5">Transcriptional regulator</fullName>
    </submittedName>
</protein>
<keyword evidence="3" id="KW-0804">Transcription</keyword>
<dbReference type="InterPro" id="IPR036390">
    <property type="entry name" value="WH_DNA-bd_sf"/>
</dbReference>
<evidence type="ECO:0000313" key="7">
    <source>
        <dbReference type="Proteomes" id="UP001207736"/>
    </source>
</evidence>
<dbReference type="GO" id="GO:0003700">
    <property type="term" value="F:DNA-binding transcription factor activity"/>
    <property type="evidence" value="ECO:0007669"/>
    <property type="project" value="InterPro"/>
</dbReference>
<keyword evidence="2" id="KW-0238">DNA-binding</keyword>
<evidence type="ECO:0000313" key="5">
    <source>
        <dbReference type="EMBL" id="GJM51452.1"/>
    </source>
</evidence>
<dbReference type="PANTHER" id="PTHR33164">
    <property type="entry name" value="TRANSCRIPTIONAL REGULATOR, MARR FAMILY"/>
    <property type="match status" value="1"/>
</dbReference>
<evidence type="ECO:0000313" key="8">
    <source>
        <dbReference type="Proteomes" id="UP001208692"/>
    </source>
</evidence>
<dbReference type="GO" id="GO:0003677">
    <property type="term" value="F:DNA binding"/>
    <property type="evidence" value="ECO:0007669"/>
    <property type="project" value="UniProtKB-KW"/>
</dbReference>
<dbReference type="PROSITE" id="PS50995">
    <property type="entry name" value="HTH_MARR_2"/>
    <property type="match status" value="1"/>
</dbReference>
<comment type="caution">
    <text evidence="5">The sequence shown here is derived from an EMBL/GenBank/DDBJ whole genome shotgun (WGS) entry which is preliminary data.</text>
</comment>
<dbReference type="GO" id="GO:0006950">
    <property type="term" value="P:response to stress"/>
    <property type="evidence" value="ECO:0007669"/>
    <property type="project" value="TreeGrafter"/>
</dbReference>
<name>A0AAV5B0B4_9FLAO</name>
<dbReference type="EMBL" id="BQKB01000028">
    <property type="protein sequence ID" value="GJM53190.1"/>
    <property type="molecule type" value="Genomic_DNA"/>
</dbReference>
<dbReference type="PANTHER" id="PTHR33164:SF64">
    <property type="entry name" value="TRANSCRIPTIONAL REGULATOR SLYA"/>
    <property type="match status" value="1"/>
</dbReference>
<gene>
    <name evidence="5" type="ORF">RCZ15_24250</name>
    <name evidence="6" type="ORF">RCZ16_15070</name>
</gene>
<organism evidence="5 7">
    <name type="scientific">Capnocytophaga catalasegens</name>
    <dbReference type="NCBI Taxonomy" id="1004260"/>
    <lineage>
        <taxon>Bacteria</taxon>
        <taxon>Pseudomonadati</taxon>
        <taxon>Bacteroidota</taxon>
        <taxon>Flavobacteriia</taxon>
        <taxon>Flavobacteriales</taxon>
        <taxon>Flavobacteriaceae</taxon>
        <taxon>Capnocytophaga</taxon>
    </lineage>
</organism>
<evidence type="ECO:0000313" key="6">
    <source>
        <dbReference type="EMBL" id="GJM53190.1"/>
    </source>
</evidence>
<dbReference type="SUPFAM" id="SSF46785">
    <property type="entry name" value="Winged helix' DNA-binding domain"/>
    <property type="match status" value="1"/>
</dbReference>
<dbReference type="Pfam" id="PF01047">
    <property type="entry name" value="MarR"/>
    <property type="match status" value="1"/>
</dbReference>
<dbReference type="InterPro" id="IPR000835">
    <property type="entry name" value="HTH_MarR-typ"/>
</dbReference>
<dbReference type="EMBL" id="BQKA01000056">
    <property type="protein sequence ID" value="GJM51452.1"/>
    <property type="molecule type" value="Genomic_DNA"/>
</dbReference>
<feature type="domain" description="HTH marR-type" evidence="4">
    <location>
        <begin position="10"/>
        <end position="148"/>
    </location>
</feature>
<dbReference type="AlphaFoldDB" id="A0AAV5B0B4"/>
<evidence type="ECO:0000256" key="3">
    <source>
        <dbReference type="ARBA" id="ARBA00023163"/>
    </source>
</evidence>
<evidence type="ECO:0000256" key="1">
    <source>
        <dbReference type="ARBA" id="ARBA00023015"/>
    </source>
</evidence>
<proteinExistence type="predicted"/>
<dbReference type="Gene3D" id="1.10.10.10">
    <property type="entry name" value="Winged helix-like DNA-binding domain superfamily/Winged helix DNA-binding domain"/>
    <property type="match status" value="1"/>
</dbReference>
<evidence type="ECO:0000259" key="4">
    <source>
        <dbReference type="PROSITE" id="PS50995"/>
    </source>
</evidence>
<dbReference type="Proteomes" id="UP001207736">
    <property type="component" value="Unassembled WGS sequence"/>
</dbReference>
<keyword evidence="1" id="KW-0805">Transcription regulation</keyword>
<dbReference type="InterPro" id="IPR039422">
    <property type="entry name" value="MarR/SlyA-like"/>
</dbReference>
<evidence type="ECO:0000256" key="2">
    <source>
        <dbReference type="ARBA" id="ARBA00023125"/>
    </source>
</evidence>
<dbReference type="InterPro" id="IPR036388">
    <property type="entry name" value="WH-like_DNA-bd_sf"/>
</dbReference>
<keyword evidence="8" id="KW-1185">Reference proteome</keyword>
<dbReference type="Proteomes" id="UP001208692">
    <property type="component" value="Unassembled WGS sequence"/>
</dbReference>
<dbReference type="SMART" id="SM00347">
    <property type="entry name" value="HTH_MARR"/>
    <property type="match status" value="1"/>
</dbReference>
<dbReference type="RefSeq" id="WP_264847702.1">
    <property type="nucleotide sequence ID" value="NZ_BPMA01000066.1"/>
</dbReference>
<sequence>MNNIFQSTPEDSSGLLLLQVTNLWQREIKKILQPLSLTHPQFMILASIYWFSLKKEEATQISLSNFTQIDPMTTSQIVRNLEKKTFIIRKEHKTDTRAKVVEITNKGVDCIKKAIFEVEEFDKRFFGKLSEKQFLFNELLNILLKLKSQKNRTIKEQHRNPRMNLKNIQ</sequence>
<reference evidence="5 8" key="1">
    <citation type="submission" date="2021-11" db="EMBL/GenBank/DDBJ databases">
        <title>Draft genome sequence of Capnocytophaga sp. strain KC07075 isolated from cat oral cavity.</title>
        <authorList>
            <person name="Suzuki M."/>
            <person name="Imaoka K."/>
            <person name="Kimura M."/>
            <person name="Morikawa S."/>
            <person name="Maeda K."/>
        </authorList>
    </citation>
    <scope>NUCLEOTIDE SEQUENCE</scope>
    <source>
        <strain evidence="5">KC07075</strain>
        <strain evidence="6 8">KC07079</strain>
    </source>
</reference>